<dbReference type="Pfam" id="PF00571">
    <property type="entry name" value="CBS"/>
    <property type="match status" value="2"/>
</dbReference>
<feature type="transmembrane region" description="Helical" evidence="11">
    <location>
        <begin position="123"/>
        <end position="145"/>
    </location>
</feature>
<dbReference type="GO" id="GO:0050660">
    <property type="term" value="F:flavin adenine dinucleotide binding"/>
    <property type="evidence" value="ECO:0007669"/>
    <property type="project" value="InterPro"/>
</dbReference>
<accession>A0A9D1TGW4</accession>
<evidence type="ECO:0000256" key="1">
    <source>
        <dbReference type="ARBA" id="ARBA00004651"/>
    </source>
</evidence>
<reference evidence="14" key="1">
    <citation type="journal article" date="2021" name="PeerJ">
        <title>Extensive microbial diversity within the chicken gut microbiome revealed by metagenomics and culture.</title>
        <authorList>
            <person name="Gilroy R."/>
            <person name="Ravi A."/>
            <person name="Getino M."/>
            <person name="Pursley I."/>
            <person name="Horton D.L."/>
            <person name="Alikhan N.F."/>
            <person name="Baker D."/>
            <person name="Gharbi K."/>
            <person name="Hall N."/>
            <person name="Watson M."/>
            <person name="Adriaenssens E.M."/>
            <person name="Foster-Nyarko E."/>
            <person name="Jarju S."/>
            <person name="Secka A."/>
            <person name="Antonio M."/>
            <person name="Oren A."/>
            <person name="Chaudhuri R.R."/>
            <person name="La Ragione R."/>
            <person name="Hildebrand F."/>
            <person name="Pallen M.J."/>
        </authorList>
    </citation>
    <scope>NUCLEOTIDE SEQUENCE</scope>
    <source>
        <strain evidence="14">CHK193-4272</strain>
    </source>
</reference>
<feature type="transmembrane region" description="Helical" evidence="11">
    <location>
        <begin position="90"/>
        <end position="111"/>
    </location>
</feature>
<sequence length="424" mass="47481">MDSSHLVTLAVIAFCVLMSAYFSATETAYSSLSRVRMKNMASDGNKRAALVLRQSENYDKLISTILIGNNIVNILATSLATVFFMQLFPLTGATISTVVMTLVILIFGEISPKSIAKDVPERFSMFSAPLLNVLLKILAPLNFIFSQWKRLLTVVFKIPESHGITEDELLTIVDEAQDGGGIDHEEGAMIRSVIEFNDLEVADICTPRVDVCALDIQTPKNEILDIFRQSGFSRLIVYKDSIDNVVGVLHEKDFYNNVIHENKPLESALQKPFFVPSTMDISKLLRQLQSRRSHIAIVSDDFGGMMGIVTMEDIIEELVGEIWDEHDEIINEITQIDENSWRVDCGMRAEKLFEHFEIENATEDVSTVSGWILDSFGFIPQCGDSFTFNNLEITVTETDGQRLRYAVVKTITPANETETEEVTA</sequence>
<comment type="similarity">
    <text evidence="2">Belongs to the UPF0053 family.</text>
</comment>
<proteinExistence type="inferred from homology"/>
<dbReference type="Pfam" id="PF01595">
    <property type="entry name" value="CNNM"/>
    <property type="match status" value="1"/>
</dbReference>
<keyword evidence="7 9" id="KW-0129">CBS domain</keyword>
<dbReference type="CDD" id="cd04590">
    <property type="entry name" value="CBS_pair_CorC_HlyC_assoc"/>
    <property type="match status" value="1"/>
</dbReference>
<protein>
    <submittedName>
        <fullName evidence="14">Hemolysin family protein</fullName>
    </submittedName>
</protein>
<dbReference type="FunFam" id="3.10.580.10:FF:000002">
    <property type="entry name" value="Magnesium/cobalt efflux protein CorC"/>
    <property type="match status" value="1"/>
</dbReference>
<evidence type="ECO:0000256" key="6">
    <source>
        <dbReference type="ARBA" id="ARBA00022989"/>
    </source>
</evidence>
<dbReference type="InterPro" id="IPR044751">
    <property type="entry name" value="Ion_transp-like_CBS"/>
</dbReference>
<evidence type="ECO:0000256" key="7">
    <source>
        <dbReference type="ARBA" id="ARBA00023122"/>
    </source>
</evidence>
<dbReference type="InterPro" id="IPR002550">
    <property type="entry name" value="CNNM"/>
</dbReference>
<evidence type="ECO:0000313" key="15">
    <source>
        <dbReference type="Proteomes" id="UP000886808"/>
    </source>
</evidence>
<dbReference type="InterPro" id="IPR036318">
    <property type="entry name" value="FAD-bd_PCMH-like_sf"/>
</dbReference>
<dbReference type="PANTHER" id="PTHR22777">
    <property type="entry name" value="HEMOLYSIN-RELATED"/>
    <property type="match status" value="1"/>
</dbReference>
<dbReference type="EMBL" id="DXIE01000008">
    <property type="protein sequence ID" value="HIV61452.1"/>
    <property type="molecule type" value="Genomic_DNA"/>
</dbReference>
<organism evidence="14 15">
    <name type="scientific">Candidatus Butyricicoccus avistercoris</name>
    <dbReference type="NCBI Taxonomy" id="2838518"/>
    <lineage>
        <taxon>Bacteria</taxon>
        <taxon>Bacillati</taxon>
        <taxon>Bacillota</taxon>
        <taxon>Clostridia</taxon>
        <taxon>Eubacteriales</taxon>
        <taxon>Butyricicoccaceae</taxon>
        <taxon>Butyricicoccus</taxon>
    </lineage>
</organism>
<evidence type="ECO:0000256" key="3">
    <source>
        <dbReference type="ARBA" id="ARBA00022475"/>
    </source>
</evidence>
<dbReference type="InterPro" id="IPR005170">
    <property type="entry name" value="Transptr-assoc_dom"/>
</dbReference>
<evidence type="ECO:0000256" key="11">
    <source>
        <dbReference type="SAM" id="Phobius"/>
    </source>
</evidence>
<feature type="domain" description="CBS" evidence="12">
    <location>
        <begin position="205"/>
        <end position="265"/>
    </location>
</feature>
<dbReference type="PANTHER" id="PTHR22777:SF32">
    <property type="entry name" value="UPF0053 INNER MEMBRANE PROTEIN YFJD"/>
    <property type="match status" value="1"/>
</dbReference>
<evidence type="ECO:0000259" key="12">
    <source>
        <dbReference type="PROSITE" id="PS51371"/>
    </source>
</evidence>
<comment type="caution">
    <text evidence="14">The sequence shown here is derived from an EMBL/GenBank/DDBJ whole genome shotgun (WGS) entry which is preliminary data.</text>
</comment>
<keyword evidence="6 10" id="KW-1133">Transmembrane helix</keyword>
<comment type="subcellular location">
    <subcellularLocation>
        <location evidence="1">Cell membrane</location>
        <topology evidence="1">Multi-pass membrane protein</topology>
    </subcellularLocation>
</comment>
<evidence type="ECO:0000256" key="4">
    <source>
        <dbReference type="ARBA" id="ARBA00022692"/>
    </source>
</evidence>
<dbReference type="PROSITE" id="PS51846">
    <property type="entry name" value="CNNM"/>
    <property type="match status" value="1"/>
</dbReference>
<evidence type="ECO:0000256" key="10">
    <source>
        <dbReference type="PROSITE-ProRule" id="PRU01193"/>
    </source>
</evidence>
<dbReference type="GO" id="GO:0005886">
    <property type="term" value="C:plasma membrane"/>
    <property type="evidence" value="ECO:0007669"/>
    <property type="project" value="UniProtKB-SubCell"/>
</dbReference>
<dbReference type="SMART" id="SM01091">
    <property type="entry name" value="CorC_HlyC"/>
    <property type="match status" value="1"/>
</dbReference>
<dbReference type="SUPFAM" id="SSF54631">
    <property type="entry name" value="CBS-domain pair"/>
    <property type="match status" value="1"/>
</dbReference>
<keyword evidence="4 10" id="KW-0812">Transmembrane</keyword>
<gene>
    <name evidence="14" type="ORF">H9746_01170</name>
</gene>
<feature type="domain" description="CBS" evidence="12">
    <location>
        <begin position="268"/>
        <end position="328"/>
    </location>
</feature>
<evidence type="ECO:0000256" key="2">
    <source>
        <dbReference type="ARBA" id="ARBA00006337"/>
    </source>
</evidence>
<keyword evidence="3" id="KW-1003">Cell membrane</keyword>
<dbReference type="AlphaFoldDB" id="A0A9D1TGW4"/>
<feature type="transmembrane region" description="Helical" evidence="11">
    <location>
        <begin position="61"/>
        <end position="83"/>
    </location>
</feature>
<reference evidence="14" key="2">
    <citation type="submission" date="2021-04" db="EMBL/GenBank/DDBJ databases">
        <authorList>
            <person name="Gilroy R."/>
        </authorList>
    </citation>
    <scope>NUCLEOTIDE SEQUENCE</scope>
    <source>
        <strain evidence="14">CHK193-4272</strain>
    </source>
</reference>
<evidence type="ECO:0000259" key="13">
    <source>
        <dbReference type="PROSITE" id="PS51846"/>
    </source>
</evidence>
<dbReference type="InterPro" id="IPR016169">
    <property type="entry name" value="FAD-bd_PCMH_sub2"/>
</dbReference>
<name>A0A9D1TGW4_9FIRM</name>
<evidence type="ECO:0000256" key="8">
    <source>
        <dbReference type="ARBA" id="ARBA00023136"/>
    </source>
</evidence>
<feature type="domain" description="CNNM transmembrane" evidence="13">
    <location>
        <begin position="1"/>
        <end position="186"/>
    </location>
</feature>
<dbReference type="Gene3D" id="3.10.580.10">
    <property type="entry name" value="CBS-domain"/>
    <property type="match status" value="1"/>
</dbReference>
<evidence type="ECO:0000256" key="5">
    <source>
        <dbReference type="ARBA" id="ARBA00022737"/>
    </source>
</evidence>
<dbReference type="Pfam" id="PF03471">
    <property type="entry name" value="CorC_HlyC"/>
    <property type="match status" value="1"/>
</dbReference>
<keyword evidence="8 10" id="KW-0472">Membrane</keyword>
<dbReference type="PROSITE" id="PS51371">
    <property type="entry name" value="CBS"/>
    <property type="match status" value="2"/>
</dbReference>
<dbReference type="Gene3D" id="3.30.465.10">
    <property type="match status" value="1"/>
</dbReference>
<dbReference type="SUPFAM" id="SSF56176">
    <property type="entry name" value="FAD-binding/transporter-associated domain-like"/>
    <property type="match status" value="1"/>
</dbReference>
<evidence type="ECO:0000256" key="9">
    <source>
        <dbReference type="PROSITE-ProRule" id="PRU00703"/>
    </source>
</evidence>
<keyword evidence="5" id="KW-0677">Repeat</keyword>
<dbReference type="InterPro" id="IPR000644">
    <property type="entry name" value="CBS_dom"/>
</dbReference>
<dbReference type="InterPro" id="IPR046342">
    <property type="entry name" value="CBS_dom_sf"/>
</dbReference>
<dbReference type="Proteomes" id="UP000886808">
    <property type="component" value="Unassembled WGS sequence"/>
</dbReference>
<evidence type="ECO:0000313" key="14">
    <source>
        <dbReference type="EMBL" id="HIV61452.1"/>
    </source>
</evidence>